<reference evidence="1" key="1">
    <citation type="journal article" date="2020" name="bioRxiv">
        <title>Chromosome-level reference genome of the European wasp spider Argiope bruennichi: a resource for studies on range expansion and evolutionary adaptation.</title>
        <authorList>
            <person name="Sheffer M.M."/>
            <person name="Hoppe A."/>
            <person name="Krehenwinkel H."/>
            <person name="Uhl G."/>
            <person name="Kuss A.W."/>
            <person name="Jensen L."/>
            <person name="Jensen C."/>
            <person name="Gillespie R.G."/>
            <person name="Hoff K.J."/>
            <person name="Prost S."/>
        </authorList>
    </citation>
    <scope>NUCLEOTIDE SEQUENCE</scope>
</reference>
<evidence type="ECO:0000313" key="1">
    <source>
        <dbReference type="EMBL" id="KAF8773407.1"/>
    </source>
</evidence>
<accession>A0A8T0EHN3</accession>
<gene>
    <name evidence="1" type="ORF">HNY73_016072</name>
</gene>
<keyword evidence="2" id="KW-1185">Reference proteome</keyword>
<dbReference type="EMBL" id="JABXBU010002227">
    <property type="protein sequence ID" value="KAF8773407.1"/>
    <property type="molecule type" value="Genomic_DNA"/>
</dbReference>
<protein>
    <submittedName>
        <fullName evidence="1">Uncharacterized protein</fullName>
    </submittedName>
</protein>
<dbReference type="Proteomes" id="UP000807504">
    <property type="component" value="Unassembled WGS sequence"/>
</dbReference>
<name>A0A8T0EHN3_ARGBR</name>
<comment type="caution">
    <text evidence="1">The sequence shown here is derived from an EMBL/GenBank/DDBJ whole genome shotgun (WGS) entry which is preliminary data.</text>
</comment>
<sequence>MRKDYKNLLAEVFTDEESLNEEDEEIVDEELISDHYRFREELDSDSEVYVCESTDDYVGKERTQCESTIMYNNNTSLYVRKD</sequence>
<evidence type="ECO:0000313" key="2">
    <source>
        <dbReference type="Proteomes" id="UP000807504"/>
    </source>
</evidence>
<organism evidence="1 2">
    <name type="scientific">Argiope bruennichi</name>
    <name type="common">Wasp spider</name>
    <name type="synonym">Aranea bruennichi</name>
    <dbReference type="NCBI Taxonomy" id="94029"/>
    <lineage>
        <taxon>Eukaryota</taxon>
        <taxon>Metazoa</taxon>
        <taxon>Ecdysozoa</taxon>
        <taxon>Arthropoda</taxon>
        <taxon>Chelicerata</taxon>
        <taxon>Arachnida</taxon>
        <taxon>Araneae</taxon>
        <taxon>Araneomorphae</taxon>
        <taxon>Entelegynae</taxon>
        <taxon>Araneoidea</taxon>
        <taxon>Araneidae</taxon>
        <taxon>Argiope</taxon>
    </lineage>
</organism>
<dbReference type="AlphaFoldDB" id="A0A8T0EHN3"/>
<proteinExistence type="predicted"/>
<reference evidence="1" key="2">
    <citation type="submission" date="2020-06" db="EMBL/GenBank/DDBJ databases">
        <authorList>
            <person name="Sheffer M."/>
        </authorList>
    </citation>
    <scope>NUCLEOTIDE SEQUENCE</scope>
</reference>